<dbReference type="SUPFAM" id="SSF50692">
    <property type="entry name" value="ADC-like"/>
    <property type="match status" value="1"/>
</dbReference>
<evidence type="ECO:0000259" key="8">
    <source>
        <dbReference type="Pfam" id="PF01568"/>
    </source>
</evidence>
<dbReference type="Pfam" id="PF18364">
    <property type="entry name" value="Molybdopterin_N"/>
    <property type="match status" value="1"/>
</dbReference>
<dbReference type="InterPro" id="IPR009010">
    <property type="entry name" value="Asp_de-COase-like_dom_sf"/>
</dbReference>
<dbReference type="Gene3D" id="3.40.228.10">
    <property type="entry name" value="Dimethylsulfoxide Reductase, domain 2"/>
    <property type="match status" value="1"/>
</dbReference>
<dbReference type="InterPro" id="IPR041460">
    <property type="entry name" value="Molybdopterin_N"/>
</dbReference>
<dbReference type="PANTHER" id="PTHR43742">
    <property type="entry name" value="TRIMETHYLAMINE-N-OXIDE REDUCTASE"/>
    <property type="match status" value="1"/>
</dbReference>
<dbReference type="InterPro" id="IPR006656">
    <property type="entry name" value="Mopterin_OxRdtase"/>
</dbReference>
<dbReference type="PANTHER" id="PTHR43742:SF10">
    <property type="entry name" value="TRIMETHYLAMINE-N-OXIDE REDUCTASE 2"/>
    <property type="match status" value="1"/>
</dbReference>
<gene>
    <name evidence="10" type="ORF">RYS15_12715</name>
</gene>
<organism evidence="10 11">
    <name type="scientific">Marinobacter xestospongiae</name>
    <dbReference type="NCBI Taxonomy" id="994319"/>
    <lineage>
        <taxon>Bacteria</taxon>
        <taxon>Pseudomonadati</taxon>
        <taxon>Pseudomonadota</taxon>
        <taxon>Gammaproteobacteria</taxon>
        <taxon>Pseudomonadales</taxon>
        <taxon>Marinobacteraceae</taxon>
        <taxon>Marinobacter</taxon>
    </lineage>
</organism>
<dbReference type="InterPro" id="IPR050612">
    <property type="entry name" value="Prok_Mopterin_Oxidored"/>
</dbReference>
<evidence type="ECO:0000313" key="10">
    <source>
        <dbReference type="EMBL" id="MDV2079548.1"/>
    </source>
</evidence>
<dbReference type="Gene3D" id="3.40.50.740">
    <property type="match status" value="1"/>
</dbReference>
<evidence type="ECO:0000256" key="6">
    <source>
        <dbReference type="ARBA" id="ARBA00023002"/>
    </source>
</evidence>
<evidence type="ECO:0000256" key="5">
    <source>
        <dbReference type="ARBA" id="ARBA00022764"/>
    </source>
</evidence>
<dbReference type="Gene3D" id="2.40.40.20">
    <property type="match status" value="1"/>
</dbReference>
<dbReference type="RefSeq" id="WP_316974081.1">
    <property type="nucleotide sequence ID" value="NZ_JAWIIJ010000008.1"/>
</dbReference>
<keyword evidence="5" id="KW-0574">Periplasm</keyword>
<evidence type="ECO:0000256" key="1">
    <source>
        <dbReference type="ARBA" id="ARBA00001942"/>
    </source>
</evidence>
<evidence type="ECO:0000313" key="11">
    <source>
        <dbReference type="Proteomes" id="UP001269819"/>
    </source>
</evidence>
<dbReference type="CDD" id="cd02793">
    <property type="entry name" value="MopB_CT_DMSOR-BSOR-TMAOR"/>
    <property type="match status" value="1"/>
</dbReference>
<protein>
    <submittedName>
        <fullName evidence="10">Molybdopterin-dependent oxidoreductase</fullName>
    </submittedName>
</protein>
<dbReference type="InterPro" id="IPR006655">
    <property type="entry name" value="Mopterin_OxRdtase_prok_CS"/>
</dbReference>
<keyword evidence="4" id="KW-0479">Metal-binding</keyword>
<dbReference type="Pfam" id="PF00384">
    <property type="entry name" value="Molybdopterin"/>
    <property type="match status" value="1"/>
</dbReference>
<dbReference type="Pfam" id="PF01568">
    <property type="entry name" value="Molydop_binding"/>
    <property type="match status" value="1"/>
</dbReference>
<dbReference type="Proteomes" id="UP001269819">
    <property type="component" value="Unassembled WGS sequence"/>
</dbReference>
<comment type="caution">
    <text evidence="10">The sequence shown here is derived from an EMBL/GenBank/DDBJ whole genome shotgun (WGS) entry which is preliminary data.</text>
</comment>
<evidence type="ECO:0000256" key="4">
    <source>
        <dbReference type="ARBA" id="ARBA00022723"/>
    </source>
</evidence>
<dbReference type="Gene3D" id="3.90.55.10">
    <property type="entry name" value="Dimethylsulfoxide Reductase, domain 3"/>
    <property type="match status" value="1"/>
</dbReference>
<keyword evidence="11" id="KW-1185">Reference proteome</keyword>
<dbReference type="InterPro" id="IPR006657">
    <property type="entry name" value="MoPterin_dinucl-bd_dom"/>
</dbReference>
<comment type="cofactor">
    <cofactor evidence="1">
        <name>Mo-bis(molybdopterin guanine dinucleotide)</name>
        <dbReference type="ChEBI" id="CHEBI:60539"/>
    </cofactor>
</comment>
<keyword evidence="3" id="KW-0500">Molybdenum</keyword>
<dbReference type="SUPFAM" id="SSF53706">
    <property type="entry name" value="Formate dehydrogenase/DMSO reductase, domains 1-3"/>
    <property type="match status" value="1"/>
</dbReference>
<evidence type="ECO:0000259" key="9">
    <source>
        <dbReference type="Pfam" id="PF18364"/>
    </source>
</evidence>
<dbReference type="InterPro" id="IPR041954">
    <property type="entry name" value="CT_DMSOR/BSOR/TMAOR"/>
</dbReference>
<feature type="domain" description="Molybdopterin oxidoreductase N-terminal" evidence="9">
    <location>
        <begin position="12"/>
        <end position="51"/>
    </location>
</feature>
<accession>A0ABU3VZ36</accession>
<evidence type="ECO:0000256" key="3">
    <source>
        <dbReference type="ARBA" id="ARBA00022505"/>
    </source>
</evidence>
<comment type="similarity">
    <text evidence="2">Belongs to the prokaryotic molybdopterin-containing oxidoreductase family.</text>
</comment>
<keyword evidence="6" id="KW-0560">Oxidoreductase</keyword>
<feature type="domain" description="Molybdopterin oxidoreductase" evidence="7">
    <location>
        <begin position="56"/>
        <end position="512"/>
    </location>
</feature>
<evidence type="ECO:0000259" key="7">
    <source>
        <dbReference type="Pfam" id="PF00384"/>
    </source>
</evidence>
<proteinExistence type="inferred from homology"/>
<feature type="domain" description="Molybdopterin dinucleotide-binding" evidence="8">
    <location>
        <begin position="628"/>
        <end position="748"/>
    </location>
</feature>
<evidence type="ECO:0000256" key="2">
    <source>
        <dbReference type="ARBA" id="ARBA00010312"/>
    </source>
</evidence>
<reference evidence="10 11" key="1">
    <citation type="submission" date="2023-10" db="EMBL/GenBank/DDBJ databases">
        <title>Characteristics and mechanism of a salt-tolerant marine origin heterotrophic nitrifying- aerobic denitrifying bacteria Marinobacter xestospongiae HN1.</title>
        <authorList>
            <person name="Qi R."/>
        </authorList>
    </citation>
    <scope>NUCLEOTIDE SEQUENCE [LARGE SCALE GENOMIC DNA]</scope>
    <source>
        <strain evidence="10 11">HN1</strain>
    </source>
</reference>
<dbReference type="EMBL" id="JAWIIJ010000008">
    <property type="protein sequence ID" value="MDV2079548.1"/>
    <property type="molecule type" value="Genomic_DNA"/>
</dbReference>
<name>A0ABU3VZ36_9GAMM</name>
<dbReference type="PROSITE" id="PS00932">
    <property type="entry name" value="MOLYBDOPTERIN_PROK_3"/>
    <property type="match status" value="1"/>
</dbReference>
<sequence length="778" mass="85225">MPATPHADGSLTATHWGTYRVHTQNGRVTALTPFERDPDPSAIGQGMADVVDGPLRVTQPMFRRGWLEQGAGPADGRRGSEDFVALPWPEAIERVAAELNRVRQHHGNEAIYGGSYGWSSAGRFHHAQSQLKRFLNTIGGYTASVNTYSYAAAEVTLPHVLGSFYPMVNGATSWAQMRKHTDLFVAIGGIPLKNGQVTNGGVGQHVQRQDLLDAVADGVRLINISPIRSDVMAEAGADWLPLRPGSDVALLLAIAHTLESEGLTNQQFIASHTVGFERFRDYVLGHSDGQAKDADWAATLCQLDADDIRQLARRMARERTMISVSWSLTRQDYGEQPYWAAIAVAAMLGQIGTEGGGIGFGYCAMNAIGANYQGIPGAALPQGNNPVKQFIPVARIADMLLNPGERFDYNGQSGHYPEIKLVYWAGGNPFHHHQDLDRLRQAWQRPDTVIVHDWCWNAHARHADIVLPAATHLERNDIASSSRDPFLVYMTQAIDPVGESRTDYAIFSALAKALGVEEAFTDGLDESQWLARLYDETRDKAAVQGIELPDFEQFRQQGWFEAEPPRQPQVLMQAFRRDPETHPLGTPTGKIELFSATVAGFGYDDCPGYPCWIPPREWLGGATAATPLHLISNQPRTKLHSQLDHGRHSRSAKLNGREPVMLHPDDAAARGIRHGDLVRVFNHRGGCLASAIVSDDVRPQVVQLSTGAWYDPPSSPASGLSCLHGNPNVLTRDQGTSRLAQGPSAMSCLVEVERYLEPATPVTVFTPPTIDYRKGIAD</sequence>